<dbReference type="Pfam" id="PF00534">
    <property type="entry name" value="Glycos_transf_1"/>
    <property type="match status" value="1"/>
</dbReference>
<evidence type="ECO:0000313" key="3">
    <source>
        <dbReference type="EMBL" id="MCP1726188.1"/>
    </source>
</evidence>
<dbReference type="Gene3D" id="3.40.50.2000">
    <property type="entry name" value="Glycogen Phosphorylase B"/>
    <property type="match status" value="2"/>
</dbReference>
<dbReference type="PANTHER" id="PTHR12526">
    <property type="entry name" value="GLYCOSYLTRANSFERASE"/>
    <property type="match status" value="1"/>
</dbReference>
<keyword evidence="4" id="KW-1185">Reference proteome</keyword>
<evidence type="ECO:0000313" key="4">
    <source>
        <dbReference type="Proteomes" id="UP001523550"/>
    </source>
</evidence>
<feature type="domain" description="Glycosyl transferase family 1" evidence="2">
    <location>
        <begin position="192"/>
        <end position="325"/>
    </location>
</feature>
<dbReference type="RefSeq" id="WP_253444042.1">
    <property type="nucleotide sequence ID" value="NZ_JALJYF010000001.1"/>
</dbReference>
<proteinExistence type="predicted"/>
<protein>
    <submittedName>
        <fullName evidence="3">Glycosyltransferase involved in cell wall biosynthesis</fullName>
    </submittedName>
</protein>
<dbReference type="InterPro" id="IPR001296">
    <property type="entry name" value="Glyco_trans_1"/>
</dbReference>
<dbReference type="EMBL" id="JALJYF010000001">
    <property type="protein sequence ID" value="MCP1726188.1"/>
    <property type="molecule type" value="Genomic_DNA"/>
</dbReference>
<sequence length="379" mass="42582">MRVLFIDPKTNHAYDGDKVRRLGIRGTQGSLVRVAEGLAEHHWVGVAQDARQTASINRGVHYLPMDDALREGPEPDAAIVLRKYRAIPQVRTHFPNTRLYCWIHNWQRKSAPVQRAWLSGAGASLITVSDAHRQQADRMVNNAFARGLAMLCGKPGRIPTHRIYNPVSEDFVGLTPDHHDYDPDQLIFFSVPSKGLNQVLHHFRACRQVMPSLKLNVAGIDEEGLARRFPWLVDAVKQEGVKLLGRLPHSQLLEHIRRSLCVFYPQTVRAETFGLIYAEANAVGTPVLAHDFGSAREVLSSPEQLVNAKDQQAVIRRLKQWREGSRPRVSLSPLFLPSTVTREWLHFLDQPESDGLTPGDTAMQEVTPEPKIGNASPDR</sequence>
<reference evidence="3 4" key="1">
    <citation type="submission" date="2022-03" db="EMBL/GenBank/DDBJ databases">
        <title>Genomic Encyclopedia of Type Strains, Phase III (KMG-III): the genomes of soil and plant-associated and newly described type strains.</title>
        <authorList>
            <person name="Whitman W."/>
        </authorList>
    </citation>
    <scope>NUCLEOTIDE SEQUENCE [LARGE SCALE GENOMIC DNA]</scope>
    <source>
        <strain evidence="3 4">BSker1</strain>
    </source>
</reference>
<organism evidence="3 4">
    <name type="scientific">Natronospira proteinivora</name>
    <dbReference type="NCBI Taxonomy" id="1807133"/>
    <lineage>
        <taxon>Bacteria</taxon>
        <taxon>Pseudomonadati</taxon>
        <taxon>Pseudomonadota</taxon>
        <taxon>Gammaproteobacteria</taxon>
        <taxon>Natronospirales</taxon>
        <taxon>Natronospiraceae</taxon>
        <taxon>Natronospira</taxon>
    </lineage>
</organism>
<feature type="region of interest" description="Disordered" evidence="1">
    <location>
        <begin position="350"/>
        <end position="379"/>
    </location>
</feature>
<gene>
    <name evidence="3" type="ORF">J2T60_000153</name>
</gene>
<dbReference type="SUPFAM" id="SSF53756">
    <property type="entry name" value="UDP-Glycosyltransferase/glycogen phosphorylase"/>
    <property type="match status" value="1"/>
</dbReference>
<evidence type="ECO:0000256" key="1">
    <source>
        <dbReference type="SAM" id="MobiDB-lite"/>
    </source>
</evidence>
<accession>A0ABT1G784</accession>
<evidence type="ECO:0000259" key="2">
    <source>
        <dbReference type="Pfam" id="PF00534"/>
    </source>
</evidence>
<name>A0ABT1G784_9GAMM</name>
<comment type="caution">
    <text evidence="3">The sequence shown here is derived from an EMBL/GenBank/DDBJ whole genome shotgun (WGS) entry which is preliminary data.</text>
</comment>
<dbReference type="Proteomes" id="UP001523550">
    <property type="component" value="Unassembled WGS sequence"/>
</dbReference>